<feature type="transmembrane region" description="Helical" evidence="10">
    <location>
        <begin position="51"/>
        <end position="73"/>
    </location>
</feature>
<dbReference type="InterPro" id="IPR023836">
    <property type="entry name" value="EccCa-like_Actinobacteria"/>
</dbReference>
<feature type="domain" description="FtsK" evidence="11">
    <location>
        <begin position="800"/>
        <end position="991"/>
    </location>
</feature>
<dbReference type="InterPro" id="IPR002543">
    <property type="entry name" value="FtsK_dom"/>
</dbReference>
<evidence type="ECO:0000256" key="2">
    <source>
        <dbReference type="ARBA" id="ARBA00022475"/>
    </source>
</evidence>
<dbReference type="SMART" id="SM00382">
    <property type="entry name" value="AAA"/>
    <property type="match status" value="3"/>
</dbReference>
<feature type="binding site" evidence="9">
    <location>
        <begin position="467"/>
        <end position="474"/>
    </location>
    <ligand>
        <name>ATP</name>
        <dbReference type="ChEBI" id="CHEBI:30616"/>
    </ligand>
</feature>
<reference evidence="12" key="1">
    <citation type="submission" date="2024-07" db="EMBL/GenBank/DDBJ databases">
        <authorList>
            <person name="Yu S.T."/>
        </authorList>
    </citation>
    <scope>NUCLEOTIDE SEQUENCE</scope>
    <source>
        <strain evidence="12">R08</strain>
    </source>
</reference>
<dbReference type="Pfam" id="PF01580">
    <property type="entry name" value="FtsK_SpoIIIE"/>
    <property type="match status" value="3"/>
</dbReference>
<accession>A0AB39MSP2</accession>
<keyword evidence="3 10" id="KW-0812">Transmembrane</keyword>
<evidence type="ECO:0000256" key="10">
    <source>
        <dbReference type="SAM" id="Phobius"/>
    </source>
</evidence>
<keyword evidence="8 10" id="KW-0472">Membrane</keyword>
<evidence type="ECO:0000256" key="4">
    <source>
        <dbReference type="ARBA" id="ARBA00022737"/>
    </source>
</evidence>
<evidence type="ECO:0000256" key="6">
    <source>
        <dbReference type="ARBA" id="ARBA00022840"/>
    </source>
</evidence>
<evidence type="ECO:0000256" key="5">
    <source>
        <dbReference type="ARBA" id="ARBA00022741"/>
    </source>
</evidence>
<dbReference type="EMBL" id="CP163431">
    <property type="protein sequence ID" value="XDQ08059.1"/>
    <property type="molecule type" value="Genomic_DNA"/>
</dbReference>
<dbReference type="InterPro" id="IPR050206">
    <property type="entry name" value="FtsK/SpoIIIE/SftA"/>
</dbReference>
<dbReference type="GO" id="GO:0003677">
    <property type="term" value="F:DNA binding"/>
    <property type="evidence" value="ECO:0007669"/>
    <property type="project" value="InterPro"/>
</dbReference>
<feature type="binding site" evidence="9">
    <location>
        <begin position="1106"/>
        <end position="1113"/>
    </location>
    <ligand>
        <name>ATP</name>
        <dbReference type="ChEBI" id="CHEBI:30616"/>
    </ligand>
</feature>
<dbReference type="NCBIfam" id="TIGR03924">
    <property type="entry name" value="T7SS_EccC_a"/>
    <property type="match status" value="1"/>
</dbReference>
<comment type="subcellular location">
    <subcellularLocation>
        <location evidence="1">Cell membrane</location>
        <topology evidence="1">Multi-pass membrane protein</topology>
    </subcellularLocation>
</comment>
<feature type="domain" description="FtsK" evidence="11">
    <location>
        <begin position="1089"/>
        <end position="1274"/>
    </location>
</feature>
<evidence type="ECO:0000259" key="11">
    <source>
        <dbReference type="PROSITE" id="PS50901"/>
    </source>
</evidence>
<evidence type="ECO:0000256" key="3">
    <source>
        <dbReference type="ARBA" id="ARBA00022692"/>
    </source>
</evidence>
<sequence>MPAGELVLQEPPTLMETVPDTSAVWTYLPMAMMSVSMMMLFLRSGGQSSGVFMYIALGMMVMAAGAMMVGQVMRKAGDRKQRLRGERRDYLRYLAQSRRTVQRAVVEQQLALAWRHPEPRVLRAMVRTTRLWERRVKDEDFGEVRIAVGDQQLAMRLTPVSSKPVEDLEPLCAHALRRFIRAYSTVPGQPIALYLRSWSRVLVHGDHDASRGMLRAALAQLALFHPPEELWIAVCAGDEVRAEWEWVKWLPHNQHPQETDGAGPLRMVASAFTDLEDQLGSEFSERPAFDPDAVPGRDEPLVVVIVDGAAIPAGHRFDGPGYRNAVVLDLSDSLTWRPGRSTLRLDVAPNAVSLVRTDRSRKEQSTVLGRPDRVGPVAAESLARLIAPYRMSLSSDAVEPLSNDTELTTLLGIADLHRLDPDTIWRRHTGSARLRVPVAVGADGRPVELDIKESAQGGMGPHGMLIGATGSGKSELLRTLVLGLALTNSSETLNFVLVDFKGGATFLGLDELPHTSAVITNLADEAALVERMQDALHGELIRRQELLRSAGNYTSALEYERARAGGAALAPLPSLFVVVDEFSELLASHREFMELFVMIGRLGRSLGVHLLLASQRLDEGRMHQLESHLSYRIGLRTFSAMESRGVLGVPDAYELPSQPGSGYLKSGIEALTRFRAAYVSGPYRRRGGAVAQARVATQVVPWSTGYIVPRAPAPAAIVPEPEAEESAESLLAVALDRLRDSGPPAHRVWLPPLDTASPLDVLLGGLTEDPDRGLTASRWAGAGKLRVPVGLVDKPFDQRRDPLVVDLAAAGGHVAVAGGSQSGKSTVLRSLIMALALTHTPREVQFYCLDFGGGTLSQLTGLPHVGGVAARLDTERISRTVAEVTAVLTQREQFFLDNGIDSMSTYRRRRAAGEFPDEPHGDIFLVIDGWSAVRQNFDQFIPTFNQIATSGLNYGIHLIVATARWLELTAPVRDQSATRLELRLGDTMDSVVDIRKASAVPQIPGRGLTVETKLHFLSALPRGDGSTDPETLSEGVADLVDRIASAWHGPRAPQVRMLPHRLPATELPEPELGDGVSLKIALGQDEETLGTVWHDFSRTPHLVAVGDTESGKTNLLRLVADSVVARYSPAEARILVVDYRRGLVDAVPEEYRLGHAVALEALKQLVGGSAKALRTRVPGQEITPARMRQADWWTGPRLFVLVDDYDMVGGGTVMDHPFAPLFEHLALGHELGLHVVVARSATGAGRGLNDQLLRRLDEVNTPGVLMSCSPSEGYVFGNVKPRVLPPGRALHIVRRKPSLIQTALAAPGAEE</sequence>
<protein>
    <submittedName>
        <fullName evidence="12">Type VII secretion protein EccCa</fullName>
    </submittedName>
</protein>
<keyword evidence="6 9" id="KW-0067">ATP-binding</keyword>
<keyword evidence="4" id="KW-0677">Repeat</keyword>
<dbReference type="InterPro" id="IPR003593">
    <property type="entry name" value="AAA+_ATPase"/>
</dbReference>
<dbReference type="InterPro" id="IPR027417">
    <property type="entry name" value="P-loop_NTPase"/>
</dbReference>
<name>A0AB39MSP2_9ACTN</name>
<proteinExistence type="predicted"/>
<evidence type="ECO:0000256" key="1">
    <source>
        <dbReference type="ARBA" id="ARBA00004651"/>
    </source>
</evidence>
<dbReference type="Gene3D" id="3.40.50.300">
    <property type="entry name" value="P-loop containing nucleotide triphosphate hydrolases"/>
    <property type="match status" value="4"/>
</dbReference>
<organism evidence="12">
    <name type="scientific">Streptomyces sp. R08</name>
    <dbReference type="NCBI Taxonomy" id="3238624"/>
    <lineage>
        <taxon>Bacteria</taxon>
        <taxon>Bacillati</taxon>
        <taxon>Actinomycetota</taxon>
        <taxon>Actinomycetes</taxon>
        <taxon>Kitasatosporales</taxon>
        <taxon>Streptomycetaceae</taxon>
        <taxon>Streptomyces</taxon>
    </lineage>
</organism>
<gene>
    <name evidence="12" type="primary">eccCa</name>
    <name evidence="12" type="ORF">AB5J58_36525</name>
</gene>
<keyword evidence="2" id="KW-1003">Cell membrane</keyword>
<dbReference type="GO" id="GO:0005886">
    <property type="term" value="C:plasma membrane"/>
    <property type="evidence" value="ECO:0007669"/>
    <property type="project" value="UniProtKB-SubCell"/>
</dbReference>
<dbReference type="PROSITE" id="PS50901">
    <property type="entry name" value="FTSK"/>
    <property type="match status" value="3"/>
</dbReference>
<evidence type="ECO:0000256" key="7">
    <source>
        <dbReference type="ARBA" id="ARBA00022989"/>
    </source>
</evidence>
<dbReference type="SUPFAM" id="SSF52540">
    <property type="entry name" value="P-loop containing nucleoside triphosphate hydrolases"/>
    <property type="match status" value="3"/>
</dbReference>
<keyword evidence="5 9" id="KW-0547">Nucleotide-binding</keyword>
<evidence type="ECO:0000313" key="12">
    <source>
        <dbReference type="EMBL" id="XDQ08059.1"/>
    </source>
</evidence>
<feature type="transmembrane region" description="Helical" evidence="10">
    <location>
        <begin position="24"/>
        <end position="42"/>
    </location>
</feature>
<dbReference type="PANTHER" id="PTHR22683:SF1">
    <property type="entry name" value="TYPE VII SECRETION SYSTEM PROTEIN ESSC"/>
    <property type="match status" value="1"/>
</dbReference>
<keyword evidence="7 10" id="KW-1133">Transmembrane helix</keyword>
<dbReference type="RefSeq" id="WP_369192714.1">
    <property type="nucleotide sequence ID" value="NZ_CP163431.1"/>
</dbReference>
<dbReference type="PANTHER" id="PTHR22683">
    <property type="entry name" value="SPORULATION PROTEIN RELATED"/>
    <property type="match status" value="1"/>
</dbReference>
<evidence type="ECO:0000256" key="9">
    <source>
        <dbReference type="PROSITE-ProRule" id="PRU00289"/>
    </source>
</evidence>
<evidence type="ECO:0000256" key="8">
    <source>
        <dbReference type="ARBA" id="ARBA00023136"/>
    </source>
</evidence>
<feature type="domain" description="FtsK" evidence="11">
    <location>
        <begin position="444"/>
        <end position="644"/>
    </location>
</feature>
<dbReference type="GO" id="GO:0005524">
    <property type="term" value="F:ATP binding"/>
    <property type="evidence" value="ECO:0007669"/>
    <property type="project" value="UniProtKB-UniRule"/>
</dbReference>
<dbReference type="NCBIfam" id="TIGR03925">
    <property type="entry name" value="T7SS_EccC_b"/>
    <property type="match status" value="1"/>
</dbReference>
<feature type="binding site" evidence="9">
    <location>
        <begin position="818"/>
        <end position="825"/>
    </location>
    <ligand>
        <name>ATP</name>
        <dbReference type="ChEBI" id="CHEBI:30616"/>
    </ligand>
</feature>
<dbReference type="InterPro" id="IPR023837">
    <property type="entry name" value="EccCb-like_Actinobacteria"/>
</dbReference>